<keyword evidence="2 4" id="KW-0238">DNA-binding</keyword>
<dbReference type="Gene3D" id="1.10.357.10">
    <property type="entry name" value="Tetracycline Repressor, domain 2"/>
    <property type="match status" value="1"/>
</dbReference>
<dbReference type="PANTHER" id="PTHR30055">
    <property type="entry name" value="HTH-TYPE TRANSCRIPTIONAL REGULATOR RUTR"/>
    <property type="match status" value="1"/>
</dbReference>
<evidence type="ECO:0000256" key="3">
    <source>
        <dbReference type="ARBA" id="ARBA00023163"/>
    </source>
</evidence>
<dbReference type="Proteomes" id="UP001431572">
    <property type="component" value="Chromosome 2"/>
</dbReference>
<dbReference type="InterPro" id="IPR050109">
    <property type="entry name" value="HTH-type_TetR-like_transc_reg"/>
</dbReference>
<keyword evidence="9" id="KW-1185">Reference proteome</keyword>
<dbReference type="GO" id="GO:0003700">
    <property type="term" value="F:DNA-binding transcription factor activity"/>
    <property type="evidence" value="ECO:0007669"/>
    <property type="project" value="TreeGrafter"/>
</dbReference>
<accession>A0A8T7M6T1</accession>
<dbReference type="PROSITE" id="PS01081">
    <property type="entry name" value="HTH_TETR_1"/>
    <property type="match status" value="1"/>
</dbReference>
<dbReference type="InterPro" id="IPR036271">
    <property type="entry name" value="Tet_transcr_reg_TetR-rel_C_sf"/>
</dbReference>
<name>A0A8T7M6T1_9CHLR</name>
<evidence type="ECO:0000313" key="9">
    <source>
        <dbReference type="Proteomes" id="UP001431572"/>
    </source>
</evidence>
<evidence type="ECO:0000259" key="5">
    <source>
        <dbReference type="PROSITE" id="PS50977"/>
    </source>
</evidence>
<protein>
    <submittedName>
        <fullName evidence="6">TetR/AcrR family transcriptional regulator</fullName>
    </submittedName>
</protein>
<gene>
    <name evidence="6" type="ORF">HXX08_17880</name>
    <name evidence="7" type="ORF">OZ401_003259</name>
</gene>
<dbReference type="InterPro" id="IPR023772">
    <property type="entry name" value="DNA-bd_HTH_TetR-type_CS"/>
</dbReference>
<dbReference type="InterPro" id="IPR009057">
    <property type="entry name" value="Homeodomain-like_sf"/>
</dbReference>
<dbReference type="AlphaFoldDB" id="A0A8T7M6T1"/>
<dbReference type="RefSeq" id="WP_341471505.1">
    <property type="nucleotide sequence ID" value="NZ_CP128400.1"/>
</dbReference>
<dbReference type="PANTHER" id="PTHR30055:SF234">
    <property type="entry name" value="HTH-TYPE TRANSCRIPTIONAL REGULATOR BETI"/>
    <property type="match status" value="1"/>
</dbReference>
<evidence type="ECO:0000256" key="4">
    <source>
        <dbReference type="PROSITE-ProRule" id="PRU00335"/>
    </source>
</evidence>
<evidence type="ECO:0000256" key="1">
    <source>
        <dbReference type="ARBA" id="ARBA00023015"/>
    </source>
</evidence>
<keyword evidence="1" id="KW-0805">Transcription regulation</keyword>
<dbReference type="PROSITE" id="PS50977">
    <property type="entry name" value="HTH_TETR_2"/>
    <property type="match status" value="1"/>
</dbReference>
<feature type="domain" description="HTH tetR-type" evidence="5">
    <location>
        <begin position="14"/>
        <end position="74"/>
    </location>
</feature>
<evidence type="ECO:0000313" key="8">
    <source>
        <dbReference type="Proteomes" id="UP000521676"/>
    </source>
</evidence>
<dbReference type="Proteomes" id="UP000521676">
    <property type="component" value="Unassembled WGS sequence"/>
</dbReference>
<dbReference type="SUPFAM" id="SSF48498">
    <property type="entry name" value="Tetracyclin repressor-like, C-terminal domain"/>
    <property type="match status" value="1"/>
</dbReference>
<dbReference type="EMBL" id="CP128400">
    <property type="protein sequence ID" value="WJW69632.1"/>
    <property type="molecule type" value="Genomic_DNA"/>
</dbReference>
<evidence type="ECO:0000313" key="6">
    <source>
        <dbReference type="EMBL" id="NWJ47726.1"/>
    </source>
</evidence>
<evidence type="ECO:0000256" key="2">
    <source>
        <dbReference type="ARBA" id="ARBA00023125"/>
    </source>
</evidence>
<dbReference type="EMBL" id="JACATZ010000003">
    <property type="protein sequence ID" value="NWJ47726.1"/>
    <property type="molecule type" value="Genomic_DNA"/>
</dbReference>
<sequence length="205" mass="23435">MEELKEKKERLSGKERRALILARAKKVFAHGSYAEASTSELAKASEISEPMLYKHFGSKKGLFLSVLDEYIERFFNMWQGRLHSLEQEDPLNALAQIGLEYRSAIKADPEILKILFQAIAESGDAEIGQAARRNNQKLRAFIYELLEHAKEQGKIDPNLNLEAATWVYASLGYAMQISLMLNLDDELDENMLVEIHRLWLKAIKP</sequence>
<organism evidence="6 8">
    <name type="scientific">Candidatus Chlorohelix allophototropha</name>
    <dbReference type="NCBI Taxonomy" id="3003348"/>
    <lineage>
        <taxon>Bacteria</taxon>
        <taxon>Bacillati</taxon>
        <taxon>Chloroflexota</taxon>
        <taxon>Chloroflexia</taxon>
        <taxon>Candidatus Chloroheliales</taxon>
        <taxon>Candidatus Chloroheliaceae</taxon>
        <taxon>Candidatus Chlorohelix</taxon>
    </lineage>
</organism>
<keyword evidence="3" id="KW-0804">Transcription</keyword>
<feature type="DNA-binding region" description="H-T-H motif" evidence="4">
    <location>
        <begin position="37"/>
        <end position="56"/>
    </location>
</feature>
<dbReference type="PRINTS" id="PR00455">
    <property type="entry name" value="HTHTETR"/>
</dbReference>
<dbReference type="InterPro" id="IPR001647">
    <property type="entry name" value="HTH_TetR"/>
</dbReference>
<dbReference type="SUPFAM" id="SSF46689">
    <property type="entry name" value="Homeodomain-like"/>
    <property type="match status" value="1"/>
</dbReference>
<evidence type="ECO:0000313" key="7">
    <source>
        <dbReference type="EMBL" id="WJW69632.1"/>
    </source>
</evidence>
<dbReference type="GO" id="GO:0000976">
    <property type="term" value="F:transcription cis-regulatory region binding"/>
    <property type="evidence" value="ECO:0007669"/>
    <property type="project" value="TreeGrafter"/>
</dbReference>
<reference evidence="6 8" key="1">
    <citation type="submission" date="2020-06" db="EMBL/GenBank/DDBJ databases">
        <title>Anoxygenic phototrophic Chloroflexota member uses a Type I reaction center.</title>
        <authorList>
            <person name="Tsuji J.M."/>
            <person name="Shaw N.A."/>
            <person name="Nagashima S."/>
            <person name="Venkiteswaran J."/>
            <person name="Schiff S.L."/>
            <person name="Hanada S."/>
            <person name="Tank M."/>
            <person name="Neufeld J.D."/>
        </authorList>
    </citation>
    <scope>NUCLEOTIDE SEQUENCE [LARGE SCALE GENOMIC DNA]</scope>
    <source>
        <strain evidence="6">L227-S17</strain>
    </source>
</reference>
<dbReference type="Gene3D" id="1.10.10.60">
    <property type="entry name" value="Homeodomain-like"/>
    <property type="match status" value="1"/>
</dbReference>
<proteinExistence type="predicted"/>
<dbReference type="Pfam" id="PF00440">
    <property type="entry name" value="TetR_N"/>
    <property type="match status" value="1"/>
</dbReference>
<reference evidence="7" key="2">
    <citation type="journal article" date="2024" name="Nature">
        <title>Anoxygenic phototroph of the Chloroflexota uses a type I reaction centre.</title>
        <authorList>
            <person name="Tsuji J.M."/>
            <person name="Shaw N.A."/>
            <person name="Nagashima S."/>
            <person name="Venkiteswaran J.J."/>
            <person name="Schiff S.L."/>
            <person name="Watanabe T."/>
            <person name="Fukui M."/>
            <person name="Hanada S."/>
            <person name="Tank M."/>
            <person name="Neufeld J.D."/>
        </authorList>
    </citation>
    <scope>NUCLEOTIDE SEQUENCE</scope>
    <source>
        <strain evidence="7">L227-S17</strain>
    </source>
</reference>